<keyword evidence="2" id="KW-0812">Transmembrane</keyword>
<feature type="compositionally biased region" description="Basic and acidic residues" evidence="1">
    <location>
        <begin position="97"/>
        <end position="107"/>
    </location>
</feature>
<sequence length="107" mass="11397">MYSILLLAATATPSPSPAPITADAAQSIGPGFIGFVFTAAVAILTIFLIRDMTRRIRRVRYSGEAELRQAQLVERGAELRSGDELAPGPVSSQATGDHTDPQDTEAR</sequence>
<evidence type="ECO:0000313" key="4">
    <source>
        <dbReference type="Proteomes" id="UP000523000"/>
    </source>
</evidence>
<comment type="caution">
    <text evidence="3">The sequence shown here is derived from an EMBL/GenBank/DDBJ whole genome shotgun (WGS) entry which is preliminary data.</text>
</comment>
<evidence type="ECO:0000313" key="3">
    <source>
        <dbReference type="EMBL" id="MBB2995927.1"/>
    </source>
</evidence>
<keyword evidence="2" id="KW-1133">Transmembrane helix</keyword>
<feature type="transmembrane region" description="Helical" evidence="2">
    <location>
        <begin position="32"/>
        <end position="50"/>
    </location>
</feature>
<protein>
    <submittedName>
        <fullName evidence="3">Uncharacterized protein</fullName>
    </submittedName>
</protein>
<dbReference type="RefSeq" id="WP_183511120.1">
    <property type="nucleotide sequence ID" value="NZ_BAABGK010000042.1"/>
</dbReference>
<reference evidence="3 4" key="1">
    <citation type="submission" date="2020-08" db="EMBL/GenBank/DDBJ databases">
        <title>Sequencing the genomes of 1000 actinobacteria strains.</title>
        <authorList>
            <person name="Klenk H.-P."/>
        </authorList>
    </citation>
    <scope>NUCLEOTIDE SEQUENCE [LARGE SCALE GENOMIC DNA]</scope>
    <source>
        <strain evidence="3 4">DSM 22826</strain>
    </source>
</reference>
<keyword evidence="2" id="KW-0472">Membrane</keyword>
<feature type="region of interest" description="Disordered" evidence="1">
    <location>
        <begin position="78"/>
        <end position="107"/>
    </location>
</feature>
<keyword evidence="4" id="KW-1185">Reference proteome</keyword>
<evidence type="ECO:0000256" key="2">
    <source>
        <dbReference type="SAM" id="Phobius"/>
    </source>
</evidence>
<gene>
    <name evidence="3" type="ORF">E9229_002118</name>
</gene>
<accession>A0A839QJD6</accession>
<proteinExistence type="predicted"/>
<evidence type="ECO:0000256" key="1">
    <source>
        <dbReference type="SAM" id="MobiDB-lite"/>
    </source>
</evidence>
<organism evidence="3 4">
    <name type="scientific">Paeniglutamicibacter cryotolerans</name>
    <dbReference type="NCBI Taxonomy" id="670079"/>
    <lineage>
        <taxon>Bacteria</taxon>
        <taxon>Bacillati</taxon>
        <taxon>Actinomycetota</taxon>
        <taxon>Actinomycetes</taxon>
        <taxon>Micrococcales</taxon>
        <taxon>Micrococcaceae</taxon>
        <taxon>Paeniglutamicibacter</taxon>
    </lineage>
</organism>
<dbReference type="EMBL" id="JACHVS010000001">
    <property type="protein sequence ID" value="MBB2995927.1"/>
    <property type="molecule type" value="Genomic_DNA"/>
</dbReference>
<dbReference type="Proteomes" id="UP000523000">
    <property type="component" value="Unassembled WGS sequence"/>
</dbReference>
<name>A0A839QJD6_9MICC</name>
<dbReference type="AlphaFoldDB" id="A0A839QJD6"/>